<comment type="caution">
    <text evidence="1">The sequence shown here is derived from an EMBL/GenBank/DDBJ whole genome shotgun (WGS) entry which is preliminary data.</text>
</comment>
<dbReference type="RefSeq" id="WP_184210995.1">
    <property type="nucleotide sequence ID" value="NZ_JACHIF010000008.1"/>
</dbReference>
<accession>A0A7W7YNI1</accession>
<sequence length="222" mass="25946">MNSSYREKHIVNLVGQYPSCQHLKLFIENGRGEEVKSFIRLWMKEGIPYAFKEFPFLYQQCREWIADQVKVKPHEISLVGSGRFGYSLKSKDFRIFGEKSDLDFLIVSESKFNECVEASNLFIKDVESGKLFTHNPALQNERTEDIKYIKNNIPKGFIQSGKVPTLYKYTATQKLEDIFDQISSILHSIKIFPNFTKASYRVYRDQCSMERQLTQNLRSALK</sequence>
<keyword evidence="2" id="KW-1185">Reference proteome</keyword>
<evidence type="ECO:0000313" key="2">
    <source>
        <dbReference type="Proteomes" id="UP000534294"/>
    </source>
</evidence>
<dbReference type="Proteomes" id="UP000534294">
    <property type="component" value="Unassembled WGS sequence"/>
</dbReference>
<evidence type="ECO:0000313" key="1">
    <source>
        <dbReference type="EMBL" id="MBB5039329.1"/>
    </source>
</evidence>
<dbReference type="EMBL" id="JACHIF010000008">
    <property type="protein sequence ID" value="MBB5039329.1"/>
    <property type="molecule type" value="Genomic_DNA"/>
</dbReference>
<organism evidence="1 2">
    <name type="scientific">Prosthecobacter dejongeii</name>
    <dbReference type="NCBI Taxonomy" id="48465"/>
    <lineage>
        <taxon>Bacteria</taxon>
        <taxon>Pseudomonadati</taxon>
        <taxon>Verrucomicrobiota</taxon>
        <taxon>Verrucomicrobiia</taxon>
        <taxon>Verrucomicrobiales</taxon>
        <taxon>Verrucomicrobiaceae</taxon>
        <taxon>Prosthecobacter</taxon>
    </lineage>
</organism>
<protein>
    <submittedName>
        <fullName evidence="1">Uncharacterized protein</fullName>
    </submittedName>
</protein>
<dbReference type="AlphaFoldDB" id="A0A7W7YNI1"/>
<proteinExistence type="predicted"/>
<gene>
    <name evidence="1" type="ORF">HNQ64_003601</name>
</gene>
<reference evidence="1 2" key="1">
    <citation type="submission" date="2020-08" db="EMBL/GenBank/DDBJ databases">
        <title>Genomic Encyclopedia of Type Strains, Phase IV (KMG-IV): sequencing the most valuable type-strain genomes for metagenomic binning, comparative biology and taxonomic classification.</title>
        <authorList>
            <person name="Goeker M."/>
        </authorList>
    </citation>
    <scope>NUCLEOTIDE SEQUENCE [LARGE SCALE GENOMIC DNA]</scope>
    <source>
        <strain evidence="1 2">DSM 12251</strain>
    </source>
</reference>
<name>A0A7W7YNI1_9BACT</name>